<sequence>MSRRLVASSLAAALLALVPNALPRSADAATTPGLRWAKCADVRTHQCARLSVPLDRNNPAAGSTTIAVERRRASVPSARVGAIFVNPGGPGEAATAKVDDFARMLGRKVTDRFDIVAVDPRGVGRSSQVSCTTRPGTTTPPSLEPGFPVTVAQARAQISHDDAVRAACRRTGGPLLQHMTTADDARDMDQVRALMGDRQLTFVGFSYGTVLGQTYAAMYPSRVRAMVLDGVLDPVQWTAGSRSRYVPVGARLHTGDGAWAAVRQAYAQCQRAGKAKCASAARGIAEWNTVWSLLVKSPRTVWGSRFTWADLVTSTLYSLYDPGTVPGALDDVHNLYLALTGKQVSPAAAAATVDRQASATRQGFGLPGEVLDVTRQAVMCSDSLDPYDRWATWRAAAATRDRTRGFDAAGAWSSSLCTSWPGAGKGAYRGPFNRRPATPILFMNALYDPATSIVGARSAHAMSPGSRLVTGNKVGHLLLNDSACATRIRTNYLLTKALPAQDVACTDVRPLY</sequence>
<organism evidence="7 8">
    <name type="scientific">Calidifontibacter indicus</name>
    <dbReference type="NCBI Taxonomy" id="419650"/>
    <lineage>
        <taxon>Bacteria</taxon>
        <taxon>Bacillati</taxon>
        <taxon>Actinomycetota</taxon>
        <taxon>Actinomycetes</taxon>
        <taxon>Micrococcales</taxon>
        <taxon>Dermacoccaceae</taxon>
        <taxon>Calidifontibacter</taxon>
    </lineage>
</organism>
<evidence type="ECO:0000256" key="3">
    <source>
        <dbReference type="SAM" id="MobiDB-lite"/>
    </source>
</evidence>
<proteinExistence type="inferred from homology"/>
<dbReference type="SUPFAM" id="SSF53474">
    <property type="entry name" value="alpha/beta-Hydrolases"/>
    <property type="match status" value="1"/>
</dbReference>
<name>A0A3D9UHY7_9MICO</name>
<dbReference type="RefSeq" id="WP_115921250.1">
    <property type="nucleotide sequence ID" value="NZ_QTUA01000001.1"/>
</dbReference>
<reference evidence="7 8" key="1">
    <citation type="submission" date="2018-08" db="EMBL/GenBank/DDBJ databases">
        <title>Sequencing the genomes of 1000 actinobacteria strains.</title>
        <authorList>
            <person name="Klenk H.-P."/>
        </authorList>
    </citation>
    <scope>NUCLEOTIDE SEQUENCE [LARGE SCALE GENOMIC DNA]</scope>
    <source>
        <strain evidence="7 8">DSM 22967</strain>
    </source>
</reference>
<dbReference type="EMBL" id="QTUA01000001">
    <property type="protein sequence ID" value="REF29088.1"/>
    <property type="molecule type" value="Genomic_DNA"/>
</dbReference>
<dbReference type="InterPro" id="IPR013595">
    <property type="entry name" value="Pept_S33_TAP-like_C"/>
</dbReference>
<dbReference type="Pfam" id="PF00561">
    <property type="entry name" value="Abhydrolase_1"/>
    <property type="match status" value="1"/>
</dbReference>
<feature type="region of interest" description="Disordered" evidence="3">
    <location>
        <begin position="124"/>
        <end position="143"/>
    </location>
</feature>
<feature type="domain" description="Peptidase S33 tripeptidyl aminopeptidase-like C-terminal" evidence="6">
    <location>
        <begin position="408"/>
        <end position="505"/>
    </location>
</feature>
<dbReference type="Proteomes" id="UP000256253">
    <property type="component" value="Unassembled WGS sequence"/>
</dbReference>
<feature type="compositionally biased region" description="Polar residues" evidence="3">
    <location>
        <begin position="125"/>
        <end position="141"/>
    </location>
</feature>
<comment type="similarity">
    <text evidence="1">Belongs to the peptidase S33 family.</text>
</comment>
<evidence type="ECO:0000313" key="7">
    <source>
        <dbReference type="EMBL" id="REF29088.1"/>
    </source>
</evidence>
<evidence type="ECO:0000259" key="6">
    <source>
        <dbReference type="Pfam" id="PF08386"/>
    </source>
</evidence>
<comment type="caution">
    <text evidence="7">The sequence shown here is derived from an EMBL/GenBank/DDBJ whole genome shotgun (WGS) entry which is preliminary data.</text>
</comment>
<evidence type="ECO:0000256" key="1">
    <source>
        <dbReference type="ARBA" id="ARBA00010088"/>
    </source>
</evidence>
<dbReference type="GO" id="GO:0016787">
    <property type="term" value="F:hydrolase activity"/>
    <property type="evidence" value="ECO:0007669"/>
    <property type="project" value="UniProtKB-KW"/>
</dbReference>
<dbReference type="Pfam" id="PF08386">
    <property type="entry name" value="Abhydrolase_4"/>
    <property type="match status" value="1"/>
</dbReference>
<feature type="chain" id="PRO_5017701162" evidence="4">
    <location>
        <begin position="29"/>
        <end position="512"/>
    </location>
</feature>
<evidence type="ECO:0000256" key="2">
    <source>
        <dbReference type="ARBA" id="ARBA00022801"/>
    </source>
</evidence>
<protein>
    <submittedName>
        <fullName evidence="7">TAP-like protein</fullName>
    </submittedName>
</protein>
<dbReference type="PANTHER" id="PTHR43248:SF30">
    <property type="entry name" value="AB HYDROLASE-1 DOMAIN-CONTAINING PROTEIN"/>
    <property type="match status" value="1"/>
</dbReference>
<evidence type="ECO:0000313" key="8">
    <source>
        <dbReference type="Proteomes" id="UP000256253"/>
    </source>
</evidence>
<dbReference type="AlphaFoldDB" id="A0A3D9UHY7"/>
<accession>A0A3D9UHY7</accession>
<feature type="signal peptide" evidence="4">
    <location>
        <begin position="1"/>
        <end position="28"/>
    </location>
</feature>
<evidence type="ECO:0000259" key="5">
    <source>
        <dbReference type="Pfam" id="PF00561"/>
    </source>
</evidence>
<dbReference type="InterPro" id="IPR000073">
    <property type="entry name" value="AB_hydrolase_1"/>
</dbReference>
<dbReference type="Gene3D" id="3.40.50.1820">
    <property type="entry name" value="alpha/beta hydrolase"/>
    <property type="match status" value="1"/>
</dbReference>
<dbReference type="InterPro" id="IPR029058">
    <property type="entry name" value="AB_hydrolase_fold"/>
</dbReference>
<dbReference type="OrthoDB" id="3252468at2"/>
<dbReference type="InterPro" id="IPR051601">
    <property type="entry name" value="Serine_prot/Carboxylest_S33"/>
</dbReference>
<keyword evidence="8" id="KW-1185">Reference proteome</keyword>
<keyword evidence="2" id="KW-0378">Hydrolase</keyword>
<feature type="domain" description="AB hydrolase-1" evidence="5">
    <location>
        <begin position="82"/>
        <end position="235"/>
    </location>
</feature>
<dbReference type="PANTHER" id="PTHR43248">
    <property type="entry name" value="2-SUCCINYL-6-HYDROXY-2,4-CYCLOHEXADIENE-1-CARBOXYLATE SYNTHASE"/>
    <property type="match status" value="1"/>
</dbReference>
<keyword evidence="4" id="KW-0732">Signal</keyword>
<evidence type="ECO:0000256" key="4">
    <source>
        <dbReference type="SAM" id="SignalP"/>
    </source>
</evidence>
<gene>
    <name evidence="7" type="ORF">DFJ65_0015</name>
</gene>